<dbReference type="STRING" id="329885.A0A4V5N8K3"/>
<evidence type="ECO:0008006" key="4">
    <source>
        <dbReference type="Google" id="ProtNLM"/>
    </source>
</evidence>
<dbReference type="AlphaFoldDB" id="A0A4V5N8K3"/>
<feature type="signal peptide" evidence="1">
    <location>
        <begin position="1"/>
        <end position="16"/>
    </location>
</feature>
<evidence type="ECO:0000256" key="1">
    <source>
        <dbReference type="SAM" id="SignalP"/>
    </source>
</evidence>
<dbReference type="Proteomes" id="UP000310066">
    <property type="component" value="Unassembled WGS sequence"/>
</dbReference>
<dbReference type="PANTHER" id="PTHR36578:SF1">
    <property type="entry name" value="APPLE DOMAIN-CONTAINING PROTEIN"/>
    <property type="match status" value="1"/>
</dbReference>
<evidence type="ECO:0000313" key="2">
    <source>
        <dbReference type="EMBL" id="TKA43989.1"/>
    </source>
</evidence>
<protein>
    <recommendedName>
        <fullName evidence="4">Apple domain-containing protein</fullName>
    </recommendedName>
</protein>
<dbReference type="OrthoDB" id="271448at2759"/>
<reference evidence="2 3" key="1">
    <citation type="submission" date="2017-03" db="EMBL/GenBank/DDBJ databases">
        <title>Genomes of endolithic fungi from Antarctica.</title>
        <authorList>
            <person name="Coleine C."/>
            <person name="Masonjones S."/>
            <person name="Stajich J.E."/>
        </authorList>
    </citation>
    <scope>NUCLEOTIDE SEQUENCE [LARGE SCALE GENOMIC DNA]</scope>
    <source>
        <strain evidence="2 3">CCFEE 5311</strain>
    </source>
</reference>
<comment type="caution">
    <text evidence="2">The sequence shown here is derived from an EMBL/GenBank/DDBJ whole genome shotgun (WGS) entry which is preliminary data.</text>
</comment>
<dbReference type="EMBL" id="NAJP01000016">
    <property type="protein sequence ID" value="TKA43989.1"/>
    <property type="molecule type" value="Genomic_DNA"/>
</dbReference>
<sequence length="360" mass="37387">MRSYAVAALLAGAAIASPLPQGLDFAAIDALSPVPTPSIPIVNAAAAQTTITFAATEAASSVSAAVQANPTDTTPKMVKRVDDSSCAVQPAADDTADIFSSNTAFSDAANGAVTPDGWTLAYANQAGSSSGIYGYMGYTVLSSYDTAACTAECDAIEGCSLRTRPQRRPNQHLHQPPQLHRIKCVYYGGPVTASSATNDGQWRYDFHVVIAGSNGYVNNSIATPAGYSGPVPLGNAAINAPLDCAGHDTYMGVKIFTSGPFDAGLCAAACSSQSEYNLAHPPSDGEAQTCQFFNTYVLYDGAESVGQYCTLYSETWPASYATNDGQWRGEDHYTIGYSYAFSNSTGGADEPATCANAANP</sequence>
<feature type="chain" id="PRO_5020388700" description="Apple domain-containing protein" evidence="1">
    <location>
        <begin position="17"/>
        <end position="360"/>
    </location>
</feature>
<proteinExistence type="predicted"/>
<keyword evidence="1" id="KW-0732">Signal</keyword>
<accession>A0A4V5N8K3</accession>
<gene>
    <name evidence="2" type="ORF">B0A54_04752</name>
</gene>
<name>A0A4V5N8K3_9PEZI</name>
<organism evidence="2 3">
    <name type="scientific">Friedmanniomyces endolithicus</name>
    <dbReference type="NCBI Taxonomy" id="329885"/>
    <lineage>
        <taxon>Eukaryota</taxon>
        <taxon>Fungi</taxon>
        <taxon>Dikarya</taxon>
        <taxon>Ascomycota</taxon>
        <taxon>Pezizomycotina</taxon>
        <taxon>Dothideomycetes</taxon>
        <taxon>Dothideomycetidae</taxon>
        <taxon>Mycosphaerellales</taxon>
        <taxon>Teratosphaeriaceae</taxon>
        <taxon>Friedmanniomyces</taxon>
    </lineage>
</organism>
<evidence type="ECO:0000313" key="3">
    <source>
        <dbReference type="Proteomes" id="UP000310066"/>
    </source>
</evidence>
<dbReference type="PANTHER" id="PTHR36578">
    <property type="entry name" value="CHROMOSOME 15, WHOLE GENOME SHOTGUN SEQUENCE"/>
    <property type="match status" value="1"/>
</dbReference>